<dbReference type="AlphaFoldDB" id="A0A3B0VZS6"/>
<evidence type="ECO:0000256" key="5">
    <source>
        <dbReference type="ARBA" id="ARBA00022603"/>
    </source>
</evidence>
<dbReference type="GO" id="GO:0004719">
    <property type="term" value="F:protein-L-isoaspartate (D-aspartate) O-methyltransferase activity"/>
    <property type="evidence" value="ECO:0007669"/>
    <property type="project" value="UniProtKB-EC"/>
</dbReference>
<keyword evidence="4" id="KW-0963">Cytoplasm</keyword>
<dbReference type="GO" id="GO:0005737">
    <property type="term" value="C:cytoplasm"/>
    <property type="evidence" value="ECO:0007669"/>
    <property type="project" value="UniProtKB-SubCell"/>
</dbReference>
<dbReference type="PANTHER" id="PTHR11579">
    <property type="entry name" value="PROTEIN-L-ISOASPARTATE O-METHYLTRANSFERASE"/>
    <property type="match status" value="1"/>
</dbReference>
<dbReference type="SUPFAM" id="SSF53335">
    <property type="entry name" value="S-adenosyl-L-methionine-dependent methyltransferases"/>
    <property type="match status" value="1"/>
</dbReference>
<evidence type="ECO:0000256" key="2">
    <source>
        <dbReference type="ARBA" id="ARBA00005369"/>
    </source>
</evidence>
<dbReference type="PANTHER" id="PTHR11579:SF0">
    <property type="entry name" value="PROTEIN-L-ISOASPARTATE(D-ASPARTATE) O-METHYLTRANSFERASE"/>
    <property type="match status" value="1"/>
</dbReference>
<protein>
    <recommendedName>
        <fullName evidence="3">protein-L-isoaspartate(D-aspartate) O-methyltransferase</fullName>
        <ecNumber evidence="3">2.1.1.77</ecNumber>
    </recommendedName>
</protein>
<comment type="subcellular location">
    <subcellularLocation>
        <location evidence="1">Cytoplasm</location>
    </subcellularLocation>
</comment>
<dbReference type="CDD" id="cd02440">
    <property type="entry name" value="AdoMet_MTases"/>
    <property type="match status" value="1"/>
</dbReference>
<sequence>MKIQSTIDYPNKAFEQHQGVGMTSQRTRNRLIERLQQLGVTDERVLKAMQVVPRHLFLDEALSSRAYEDNALPIGFGQTISQPWVVAKMTEWLFAETEQHPVKTVLEIGTGSGYQTAILALLAQRVFTVERIAPLSVRAKEVLTKLCLDNIEFEISDGHWGWPHHAQTIAPTLSQNVFFQRKMPEKPPEFDAIISAASPATVPEELFQQLKVGGRLVMPVGEEEQWLYGFIKTKSGISKVCLGQVMFVPMKQGIER</sequence>
<dbReference type="GO" id="GO:0032259">
    <property type="term" value="P:methylation"/>
    <property type="evidence" value="ECO:0007669"/>
    <property type="project" value="UniProtKB-KW"/>
</dbReference>
<dbReference type="InterPro" id="IPR000682">
    <property type="entry name" value="PCMT"/>
</dbReference>
<dbReference type="EC" id="2.1.1.77" evidence="3"/>
<accession>A0A3B0VZS6</accession>
<evidence type="ECO:0000256" key="3">
    <source>
        <dbReference type="ARBA" id="ARBA00011890"/>
    </source>
</evidence>
<keyword evidence="5 8" id="KW-0489">Methyltransferase</keyword>
<evidence type="ECO:0000256" key="6">
    <source>
        <dbReference type="ARBA" id="ARBA00022679"/>
    </source>
</evidence>
<dbReference type="EMBL" id="UOFB01000099">
    <property type="protein sequence ID" value="VAW45653.1"/>
    <property type="molecule type" value="Genomic_DNA"/>
</dbReference>
<name>A0A3B0VZS6_9ZZZZ</name>
<dbReference type="Pfam" id="PF01135">
    <property type="entry name" value="PCMT"/>
    <property type="match status" value="2"/>
</dbReference>
<reference evidence="8" key="1">
    <citation type="submission" date="2018-06" db="EMBL/GenBank/DDBJ databases">
        <authorList>
            <person name="Zhirakovskaya E."/>
        </authorList>
    </citation>
    <scope>NUCLEOTIDE SEQUENCE</scope>
</reference>
<organism evidence="8">
    <name type="scientific">hydrothermal vent metagenome</name>
    <dbReference type="NCBI Taxonomy" id="652676"/>
    <lineage>
        <taxon>unclassified sequences</taxon>
        <taxon>metagenomes</taxon>
        <taxon>ecological metagenomes</taxon>
    </lineage>
</organism>
<dbReference type="Gene3D" id="3.40.50.150">
    <property type="entry name" value="Vaccinia Virus protein VP39"/>
    <property type="match status" value="1"/>
</dbReference>
<evidence type="ECO:0000256" key="1">
    <source>
        <dbReference type="ARBA" id="ARBA00004496"/>
    </source>
</evidence>
<proteinExistence type="inferred from homology"/>
<dbReference type="InterPro" id="IPR029063">
    <property type="entry name" value="SAM-dependent_MTases_sf"/>
</dbReference>
<gene>
    <name evidence="8" type="ORF">MNBD_GAMMA04-880</name>
</gene>
<evidence type="ECO:0000256" key="7">
    <source>
        <dbReference type="ARBA" id="ARBA00022691"/>
    </source>
</evidence>
<evidence type="ECO:0000313" key="8">
    <source>
        <dbReference type="EMBL" id="VAW45653.1"/>
    </source>
</evidence>
<keyword evidence="6 8" id="KW-0808">Transferase</keyword>
<comment type="similarity">
    <text evidence="2">Belongs to the methyltransferase superfamily. L-isoaspartyl/D-aspartyl protein methyltransferase family.</text>
</comment>
<evidence type="ECO:0000256" key="4">
    <source>
        <dbReference type="ARBA" id="ARBA00022490"/>
    </source>
</evidence>
<keyword evidence="7" id="KW-0949">S-adenosyl-L-methionine</keyword>